<feature type="domain" description="F-box" evidence="1">
    <location>
        <begin position="160"/>
        <end position="215"/>
    </location>
</feature>
<dbReference type="InterPro" id="IPR001810">
    <property type="entry name" value="F-box_dom"/>
</dbReference>
<dbReference type="PROSITE" id="PS50181">
    <property type="entry name" value="FBOX"/>
    <property type="match status" value="1"/>
</dbReference>
<dbReference type="Pfam" id="PF07735">
    <property type="entry name" value="FBA_2"/>
    <property type="match status" value="1"/>
</dbReference>
<evidence type="ECO:0000259" key="1">
    <source>
        <dbReference type="PROSITE" id="PS50181"/>
    </source>
</evidence>
<name>E3MSF9_CAERE</name>
<dbReference type="CTD" id="9798695"/>
<dbReference type="GeneID" id="9798695"/>
<organism evidence="3">
    <name type="scientific">Caenorhabditis remanei</name>
    <name type="common">Caenorhabditis vulgaris</name>
    <dbReference type="NCBI Taxonomy" id="31234"/>
    <lineage>
        <taxon>Eukaryota</taxon>
        <taxon>Metazoa</taxon>
        <taxon>Ecdysozoa</taxon>
        <taxon>Nematoda</taxon>
        <taxon>Chromadorea</taxon>
        <taxon>Rhabditida</taxon>
        <taxon>Rhabditina</taxon>
        <taxon>Rhabditomorpha</taxon>
        <taxon>Rhabditoidea</taxon>
        <taxon>Rhabditidae</taxon>
        <taxon>Peloderinae</taxon>
        <taxon>Caenorhabditis</taxon>
    </lineage>
</organism>
<dbReference type="AlphaFoldDB" id="E3MSF9"/>
<dbReference type="KEGG" id="crq:GCK72_013620"/>
<gene>
    <name evidence="2" type="ORF">CRE_16871</name>
</gene>
<dbReference type="HOGENOM" id="CLU_505518_0_0_1"/>
<evidence type="ECO:0000313" key="2">
    <source>
        <dbReference type="EMBL" id="EFP08242.1"/>
    </source>
</evidence>
<dbReference type="EMBL" id="DS268472">
    <property type="protein sequence ID" value="EFP08242.1"/>
    <property type="molecule type" value="Genomic_DNA"/>
</dbReference>
<dbReference type="InParanoid" id="E3MSF9"/>
<accession>E3MSF9</accession>
<reference evidence="2" key="1">
    <citation type="submission" date="2007-07" db="EMBL/GenBank/DDBJ databases">
        <title>PCAP assembly of the Caenorhabditis remanei genome.</title>
        <authorList>
            <consortium name="The Caenorhabditis remanei Sequencing Consortium"/>
            <person name="Wilson R.K."/>
        </authorList>
    </citation>
    <scope>NUCLEOTIDE SEQUENCE [LARGE SCALE GENOMIC DNA]</scope>
    <source>
        <strain evidence="2">PB4641</strain>
    </source>
</reference>
<evidence type="ECO:0000313" key="3">
    <source>
        <dbReference type="Proteomes" id="UP000008281"/>
    </source>
</evidence>
<protein>
    <recommendedName>
        <fullName evidence="1">F-box domain-containing protein</fullName>
    </recommendedName>
</protein>
<keyword evidence="3" id="KW-1185">Reference proteome</keyword>
<dbReference type="PANTHER" id="PTHR21503:SF48">
    <property type="entry name" value="F-BOX ASSOCIATED DOMAIN-CONTAINING PROTEIN-RELATED"/>
    <property type="match status" value="1"/>
</dbReference>
<dbReference type="RefSeq" id="XP_003100945.2">
    <property type="nucleotide sequence ID" value="XM_003100897.2"/>
</dbReference>
<proteinExistence type="predicted"/>
<dbReference type="InterPro" id="IPR012885">
    <property type="entry name" value="F-box_Sdz-33"/>
</dbReference>
<sequence length="536" mass="62829">MDELFYLTIKQQHQRYTFGLVSQRFTTLRNTCQQNGDALNSIKNGFEVLGDKEIKEKLKPDLQKFDILMKSEQEKLHEFDKMIEMYQAITNALENDGLHLWRMDIQRNVDVLSRQLAKSKCDYYQLMDSLYDGISYNSNLTQKLYTFKRSFILSTGSSISFPFLKLPLVVRDHVFRMMSFIDLIQVSRCSKKTRFQIHATSFPNILGLDLIFRKRQNIFTPEWFEYKLRLKLKNDSNFDIIVSDRHQQDGSSRSFDDSRLGGRRVEIQELKKSIDIVCESGPFSFAMYLVDFLLDVLRMKINSVYFDLMTMNPSELHSFFGWKSSNQIKHLMFDYGTIRSETLSQIITELPHLKSLSFSCGLEFADLVNPLNIDGFVRMFDGRWITSDALINIHCQEMLIYFNKLTCTDINLFIKNWMNSNDTKLRVFQIAASFGNYQEKLFRGLEDSLRPWDKSKRGPLFETQAYALDCQNGLDIERSDGLIATLCVDESVFSFVVWHDRFPQVTKQLPSVEESLRVQFLTAFLRSPEWYQAMKN</sequence>
<dbReference type="PANTHER" id="PTHR21503">
    <property type="entry name" value="F-BOX-CONTAINING HYPOTHETICAL PROTEIN C.ELEGANS"/>
    <property type="match status" value="1"/>
</dbReference>
<dbReference type="Proteomes" id="UP000008281">
    <property type="component" value="Unassembled WGS sequence"/>
</dbReference>
<dbReference type="Pfam" id="PF00646">
    <property type="entry name" value="F-box"/>
    <property type="match status" value="1"/>
</dbReference>
<dbReference type="OrthoDB" id="5799218at2759"/>